<name>A0A383B9E4_9ZZZZ</name>
<accession>A0A383B9E4</accession>
<dbReference type="InterPro" id="IPR051201">
    <property type="entry name" value="Chloro_Bact_Ser_Proteases"/>
</dbReference>
<dbReference type="PANTHER" id="PTHR43343">
    <property type="entry name" value="PEPTIDASE S12"/>
    <property type="match status" value="1"/>
</dbReference>
<dbReference type="GO" id="GO:0004252">
    <property type="term" value="F:serine-type endopeptidase activity"/>
    <property type="evidence" value="ECO:0007669"/>
    <property type="project" value="InterPro"/>
</dbReference>
<dbReference type="SUPFAM" id="SSF50494">
    <property type="entry name" value="Trypsin-like serine proteases"/>
    <property type="match status" value="1"/>
</dbReference>
<dbReference type="AlphaFoldDB" id="A0A383B9E4"/>
<sequence length="219" mass="23392">MIIRLLKIVLVVTPYWIFHPASAFSPANLNSVVIVLPVWPDYRKNDVERSRVLEEPEGTAVAIKPGGYLVTNFHVIRRALSISVRLTDGRLLTAEVVGVDPLTDLALIKVPEDITVLPIGQEPTLAAPACAIGNQFGLGLSVTCGVVSATHRTGTGFNKIEDFIQTDATVNPGASGGALVNDQNQLIGVLSAIFTKKTDANLGINFAASTRLVLRVVED</sequence>
<dbReference type="Pfam" id="PF13365">
    <property type="entry name" value="Trypsin_2"/>
    <property type="match status" value="1"/>
</dbReference>
<gene>
    <name evidence="3" type="ORF">METZ01_LOCUS469233</name>
</gene>
<dbReference type="Gene3D" id="2.40.10.120">
    <property type="match status" value="1"/>
</dbReference>
<proteinExistence type="predicted"/>
<organism evidence="3">
    <name type="scientific">marine metagenome</name>
    <dbReference type="NCBI Taxonomy" id="408172"/>
    <lineage>
        <taxon>unclassified sequences</taxon>
        <taxon>metagenomes</taxon>
        <taxon>ecological metagenomes</taxon>
    </lineage>
</organism>
<keyword evidence="2" id="KW-0378">Hydrolase</keyword>
<dbReference type="EMBL" id="UINC01198430">
    <property type="protein sequence ID" value="SVE16379.1"/>
    <property type="molecule type" value="Genomic_DNA"/>
</dbReference>
<dbReference type="PANTHER" id="PTHR43343:SF3">
    <property type="entry name" value="PROTEASE DO-LIKE 8, CHLOROPLASTIC"/>
    <property type="match status" value="1"/>
</dbReference>
<dbReference type="InterPro" id="IPR009003">
    <property type="entry name" value="Peptidase_S1_PA"/>
</dbReference>
<evidence type="ECO:0000256" key="1">
    <source>
        <dbReference type="ARBA" id="ARBA00022670"/>
    </source>
</evidence>
<dbReference type="PRINTS" id="PR00834">
    <property type="entry name" value="PROTEASES2C"/>
</dbReference>
<evidence type="ECO:0000256" key="2">
    <source>
        <dbReference type="ARBA" id="ARBA00022801"/>
    </source>
</evidence>
<feature type="non-terminal residue" evidence="3">
    <location>
        <position position="219"/>
    </location>
</feature>
<protein>
    <recommendedName>
        <fullName evidence="4">Serine protease</fullName>
    </recommendedName>
</protein>
<evidence type="ECO:0008006" key="4">
    <source>
        <dbReference type="Google" id="ProtNLM"/>
    </source>
</evidence>
<reference evidence="3" key="1">
    <citation type="submission" date="2018-05" db="EMBL/GenBank/DDBJ databases">
        <authorList>
            <person name="Lanie J.A."/>
            <person name="Ng W.-L."/>
            <person name="Kazmierczak K.M."/>
            <person name="Andrzejewski T.M."/>
            <person name="Davidsen T.M."/>
            <person name="Wayne K.J."/>
            <person name="Tettelin H."/>
            <person name="Glass J.I."/>
            <person name="Rusch D."/>
            <person name="Podicherti R."/>
            <person name="Tsui H.-C.T."/>
            <person name="Winkler M.E."/>
        </authorList>
    </citation>
    <scope>NUCLEOTIDE SEQUENCE</scope>
</reference>
<evidence type="ECO:0000313" key="3">
    <source>
        <dbReference type="EMBL" id="SVE16379.1"/>
    </source>
</evidence>
<keyword evidence="1" id="KW-0645">Protease</keyword>
<dbReference type="InterPro" id="IPR001940">
    <property type="entry name" value="Peptidase_S1C"/>
</dbReference>
<dbReference type="GO" id="GO:0006508">
    <property type="term" value="P:proteolysis"/>
    <property type="evidence" value="ECO:0007669"/>
    <property type="project" value="UniProtKB-KW"/>
</dbReference>